<evidence type="ECO:0000256" key="3">
    <source>
        <dbReference type="ARBA" id="ARBA00022989"/>
    </source>
</evidence>
<keyword evidence="7" id="KW-0807">Transducer</keyword>
<evidence type="ECO:0000256" key="5">
    <source>
        <dbReference type="ARBA" id="ARBA00023136"/>
    </source>
</evidence>
<keyword evidence="11" id="KW-1185">Reference proteome</keyword>
<comment type="subcellular location">
    <subcellularLocation>
        <location evidence="1">Membrane</location>
        <topology evidence="1">Multi-pass membrane protein</topology>
    </subcellularLocation>
</comment>
<evidence type="ECO:0008006" key="12">
    <source>
        <dbReference type="Google" id="ProtNLM"/>
    </source>
</evidence>
<feature type="transmembrane region" description="Helical" evidence="9">
    <location>
        <begin position="58"/>
        <end position="77"/>
    </location>
</feature>
<dbReference type="AlphaFoldDB" id="A0A8B9ICZ8"/>
<dbReference type="Gene3D" id="1.20.1070.10">
    <property type="entry name" value="Rhodopsin 7-helix transmembrane proteins"/>
    <property type="match status" value="1"/>
</dbReference>
<sequence length="136" mass="14721">MCSEKEQNYTGFLSFYACEIDVPDMAMDGVTLLICLCGLVGNGAVLWLLGFRIRRNPITVYILNLAVADFTFLLFMLTSADACLLEDPPEGDLEGHQGAAPPAAPHQEVDEGVDAAVDAAKQENHLGLPQHVTEML</sequence>
<dbReference type="InterPro" id="IPR026234">
    <property type="entry name" value="MRGPCRFAMILY"/>
</dbReference>
<evidence type="ECO:0000256" key="7">
    <source>
        <dbReference type="ARBA" id="ARBA00023224"/>
    </source>
</evidence>
<evidence type="ECO:0000313" key="10">
    <source>
        <dbReference type="Ensembl" id="ENSABRP00000026464.1"/>
    </source>
</evidence>
<feature type="region of interest" description="Disordered" evidence="8">
    <location>
        <begin position="88"/>
        <end position="108"/>
    </location>
</feature>
<evidence type="ECO:0000256" key="8">
    <source>
        <dbReference type="SAM" id="MobiDB-lite"/>
    </source>
</evidence>
<accession>A0A8B9ICZ8</accession>
<keyword evidence="3 9" id="KW-1133">Transmembrane helix</keyword>
<dbReference type="GO" id="GO:0004930">
    <property type="term" value="F:G protein-coupled receptor activity"/>
    <property type="evidence" value="ECO:0007669"/>
    <property type="project" value="UniProtKB-KW"/>
</dbReference>
<protein>
    <recommendedName>
        <fullName evidence="12">G-protein coupled receptors family 1 profile domain-containing protein</fullName>
    </recommendedName>
</protein>
<dbReference type="PROSITE" id="PS51257">
    <property type="entry name" value="PROKAR_LIPOPROTEIN"/>
    <property type="match status" value="1"/>
</dbReference>
<keyword evidence="6" id="KW-0675">Receptor</keyword>
<dbReference type="Proteomes" id="UP000694426">
    <property type="component" value="Unplaced"/>
</dbReference>
<dbReference type="Ensembl" id="ENSABRT00000037064.1">
    <property type="protein sequence ID" value="ENSABRP00000026464.1"/>
    <property type="gene ID" value="ENSABRG00000022137.1"/>
</dbReference>
<dbReference type="PRINTS" id="PR00237">
    <property type="entry name" value="GPCRRHODOPSN"/>
</dbReference>
<dbReference type="GO" id="GO:0005886">
    <property type="term" value="C:plasma membrane"/>
    <property type="evidence" value="ECO:0007669"/>
    <property type="project" value="TreeGrafter"/>
</dbReference>
<dbReference type="SUPFAM" id="SSF81321">
    <property type="entry name" value="Family A G protein-coupled receptor-like"/>
    <property type="match status" value="1"/>
</dbReference>
<keyword evidence="5 9" id="KW-0472">Membrane</keyword>
<reference evidence="10" key="2">
    <citation type="submission" date="2025-09" db="UniProtKB">
        <authorList>
            <consortium name="Ensembl"/>
        </authorList>
    </citation>
    <scope>IDENTIFICATION</scope>
</reference>
<keyword evidence="2 9" id="KW-0812">Transmembrane</keyword>
<proteinExistence type="predicted"/>
<keyword evidence="4" id="KW-0297">G-protein coupled receptor</keyword>
<name>A0A8B9ICZ8_9AVES</name>
<organism evidence="10 11">
    <name type="scientific">Anser brachyrhynchus</name>
    <name type="common">Pink-footed goose</name>
    <dbReference type="NCBI Taxonomy" id="132585"/>
    <lineage>
        <taxon>Eukaryota</taxon>
        <taxon>Metazoa</taxon>
        <taxon>Chordata</taxon>
        <taxon>Craniata</taxon>
        <taxon>Vertebrata</taxon>
        <taxon>Euteleostomi</taxon>
        <taxon>Archelosauria</taxon>
        <taxon>Archosauria</taxon>
        <taxon>Dinosauria</taxon>
        <taxon>Saurischia</taxon>
        <taxon>Theropoda</taxon>
        <taxon>Coelurosauria</taxon>
        <taxon>Aves</taxon>
        <taxon>Neognathae</taxon>
        <taxon>Galloanserae</taxon>
        <taxon>Anseriformes</taxon>
        <taxon>Anatidae</taxon>
        <taxon>Anserinae</taxon>
        <taxon>Anser</taxon>
    </lineage>
</organism>
<feature type="transmembrane region" description="Helical" evidence="9">
    <location>
        <begin position="30"/>
        <end position="51"/>
    </location>
</feature>
<evidence type="ECO:0000256" key="9">
    <source>
        <dbReference type="SAM" id="Phobius"/>
    </source>
</evidence>
<evidence type="ECO:0000313" key="11">
    <source>
        <dbReference type="Proteomes" id="UP000694426"/>
    </source>
</evidence>
<dbReference type="PANTHER" id="PTHR11334:SF68">
    <property type="entry name" value="G-PROTEIN COUPLED RECEPTORS FAMILY 1 PROFILE DOMAIN-CONTAINING PROTEIN-RELATED"/>
    <property type="match status" value="1"/>
</dbReference>
<evidence type="ECO:0000256" key="4">
    <source>
        <dbReference type="ARBA" id="ARBA00023040"/>
    </source>
</evidence>
<reference evidence="10" key="1">
    <citation type="submission" date="2025-08" db="UniProtKB">
        <authorList>
            <consortium name="Ensembl"/>
        </authorList>
    </citation>
    <scope>IDENTIFICATION</scope>
</reference>
<evidence type="ECO:0000256" key="6">
    <source>
        <dbReference type="ARBA" id="ARBA00023170"/>
    </source>
</evidence>
<dbReference type="PANTHER" id="PTHR11334">
    <property type="entry name" value="MAS-RELATED G-PROTEIN COUPLED RECEPTOR"/>
    <property type="match status" value="1"/>
</dbReference>
<dbReference type="GeneTree" id="ENSGT01030000234639"/>
<evidence type="ECO:0000256" key="1">
    <source>
        <dbReference type="ARBA" id="ARBA00004141"/>
    </source>
</evidence>
<evidence type="ECO:0000256" key="2">
    <source>
        <dbReference type="ARBA" id="ARBA00022692"/>
    </source>
</evidence>
<dbReference type="InterPro" id="IPR000276">
    <property type="entry name" value="GPCR_Rhodpsn"/>
</dbReference>